<dbReference type="Pfam" id="PF16317">
    <property type="entry name" value="Glyco_hydro_99"/>
    <property type="match status" value="1"/>
</dbReference>
<keyword evidence="10" id="KW-1133">Transmembrane helix</keyword>
<feature type="domain" description="C2H2-type" evidence="15">
    <location>
        <begin position="255"/>
        <end position="282"/>
    </location>
</feature>
<keyword evidence="5" id="KW-0677">Repeat</keyword>
<keyword evidence="8" id="KW-0862">Zinc</keyword>
<keyword evidence="17" id="KW-1185">Reference proteome</keyword>
<feature type="domain" description="C2H2-type" evidence="15">
    <location>
        <begin position="128"/>
        <end position="155"/>
    </location>
</feature>
<dbReference type="SMART" id="SM00355">
    <property type="entry name" value="ZnF_C2H2"/>
    <property type="match status" value="8"/>
</dbReference>
<dbReference type="Gene3D" id="3.20.20.80">
    <property type="entry name" value="Glycosidases"/>
    <property type="match status" value="1"/>
</dbReference>
<dbReference type="PANTHER" id="PTHR13572">
    <property type="entry name" value="ENDO-ALPHA-1,2-MANNOSIDASE"/>
    <property type="match status" value="1"/>
</dbReference>
<dbReference type="CDD" id="cd11574">
    <property type="entry name" value="GH99"/>
    <property type="match status" value="1"/>
</dbReference>
<dbReference type="AlphaFoldDB" id="A0A196S7H5"/>
<evidence type="ECO:0000256" key="12">
    <source>
        <dbReference type="ARBA" id="ARBA00023136"/>
    </source>
</evidence>
<evidence type="ECO:0000256" key="7">
    <source>
        <dbReference type="ARBA" id="ARBA00022801"/>
    </source>
</evidence>
<feature type="region of interest" description="Disordered" evidence="14">
    <location>
        <begin position="293"/>
        <end position="340"/>
    </location>
</feature>
<evidence type="ECO:0000256" key="1">
    <source>
        <dbReference type="ARBA" id="ARBA00004323"/>
    </source>
</evidence>
<evidence type="ECO:0000256" key="10">
    <source>
        <dbReference type="ARBA" id="ARBA00022989"/>
    </source>
</evidence>
<dbReference type="PANTHER" id="PTHR13572:SF4">
    <property type="entry name" value="RE57134P"/>
    <property type="match status" value="1"/>
</dbReference>
<dbReference type="GO" id="GO:0005634">
    <property type="term" value="C:nucleus"/>
    <property type="evidence" value="ECO:0007669"/>
    <property type="project" value="UniProtKB-ARBA"/>
</dbReference>
<feature type="region of interest" description="Disordered" evidence="14">
    <location>
        <begin position="1"/>
        <end position="29"/>
    </location>
</feature>
<evidence type="ECO:0000256" key="13">
    <source>
        <dbReference type="PROSITE-ProRule" id="PRU00042"/>
    </source>
</evidence>
<feature type="domain" description="C2H2-type" evidence="15">
    <location>
        <begin position="225"/>
        <end position="255"/>
    </location>
</feature>
<sequence length="686" mass="79213">MDEDEYSSSEEDEIGWEGEESSSDEPAVTSPRTLYSCQYCSATFRKHAKLARHLLTHTKERPYHCTFPGCEKCFGRKDHLTRHMLSHNAEFLFDCPYEGCQKKFKSEYNLNRHIKKHVQKESQPPQLYKCSYCDLTFTKKQQLRKHEFLHTGIKPYPCSFPGCFQAFFSQARLTIHEKTHKEGSECVCSVTGCNFSTSNVDEFKKHLEMVHRIVKRSETTANPRILCTVPGCGHTFISKQSLANHIAVYHHRRKYKCEVCGKEYAQPSSLSRHRVVHRAEEQEQKRKRMLAALTGRKRAEPTQSISVPDKVLKKEEAPQKDTVNASKEENRQRQRPHLRGKKGVNYNVHAFYYPWYGSEAVNGEWSHWNHLTLPHWTEAVNRQYPQRQHQPPDDIAARFYPSLGPYSSTDPAVIEDHMKQLVEAGVGVLAISWYPPHSRDDSALIFVDDFVPLILDIAAKYDEKVCFHIEPYKDRSAASVRSDIVYIIDKYGSHPAFYRYQNKPLMYIYDSYIIPFSEWRTIFSPQGASTIRNTPYDIIAVGLVVQNGDCDSLAKGGFNGFYTYFAAQGFVFSSTLHHWPALKECAKRLQPPALFIPSVGPGYDDSPVRPWNMANTRARRDGAYYEEMWNAALDLESEVVSITSFNEWHEGSQIEKAVVKKGYENYGRDPSLYLKLTKRMVEQMRE</sequence>
<evidence type="ECO:0000256" key="4">
    <source>
        <dbReference type="ARBA" id="ARBA00022723"/>
    </source>
</evidence>
<evidence type="ECO:0000313" key="17">
    <source>
        <dbReference type="Proteomes" id="UP000078348"/>
    </source>
</evidence>
<evidence type="ECO:0000256" key="9">
    <source>
        <dbReference type="ARBA" id="ARBA00022968"/>
    </source>
</evidence>
<evidence type="ECO:0000256" key="2">
    <source>
        <dbReference type="ARBA" id="ARBA00009559"/>
    </source>
</evidence>
<organism evidence="16 17">
    <name type="scientific">Blastocystis sp. subtype 1 (strain ATCC 50177 / NandII)</name>
    <dbReference type="NCBI Taxonomy" id="478820"/>
    <lineage>
        <taxon>Eukaryota</taxon>
        <taxon>Sar</taxon>
        <taxon>Stramenopiles</taxon>
        <taxon>Bigyra</taxon>
        <taxon>Opalozoa</taxon>
        <taxon>Opalinata</taxon>
        <taxon>Blastocystidae</taxon>
        <taxon>Blastocystis</taxon>
    </lineage>
</organism>
<evidence type="ECO:0000256" key="14">
    <source>
        <dbReference type="SAM" id="MobiDB-lite"/>
    </source>
</evidence>
<feature type="domain" description="C2H2-type" evidence="15">
    <location>
        <begin position="35"/>
        <end position="62"/>
    </location>
</feature>
<comment type="caution">
    <text evidence="16">The sequence shown here is derived from an EMBL/GenBank/DDBJ whole genome shotgun (WGS) entry which is preliminary data.</text>
</comment>
<dbReference type="InterPro" id="IPR013087">
    <property type="entry name" value="Znf_C2H2_type"/>
</dbReference>
<dbReference type="Pfam" id="PF00096">
    <property type="entry name" value="zf-C2H2"/>
    <property type="match status" value="5"/>
</dbReference>
<dbReference type="SUPFAM" id="SSF57667">
    <property type="entry name" value="beta-beta-alpha zinc fingers"/>
    <property type="match status" value="3"/>
</dbReference>
<keyword evidence="12" id="KW-0472">Membrane</keyword>
<keyword evidence="6 13" id="KW-0863">Zinc-finger</keyword>
<dbReference type="InterPro" id="IPR026071">
    <property type="entry name" value="Glyco_Hydrolase_99"/>
</dbReference>
<dbReference type="PROSITE" id="PS00028">
    <property type="entry name" value="ZINC_FINGER_C2H2_1"/>
    <property type="match status" value="6"/>
</dbReference>
<feature type="compositionally biased region" description="Acidic residues" evidence="14">
    <location>
        <begin position="1"/>
        <end position="23"/>
    </location>
</feature>
<evidence type="ECO:0000256" key="11">
    <source>
        <dbReference type="ARBA" id="ARBA00023034"/>
    </source>
</evidence>
<name>A0A196S7H5_BLAHN</name>
<dbReference type="InterPro" id="IPR036236">
    <property type="entry name" value="Znf_C2H2_sf"/>
</dbReference>
<evidence type="ECO:0000259" key="15">
    <source>
        <dbReference type="PROSITE" id="PS50157"/>
    </source>
</evidence>
<gene>
    <name evidence="16" type="ORF">AV274_5298</name>
</gene>
<dbReference type="PROSITE" id="PS50157">
    <property type="entry name" value="ZINC_FINGER_C2H2_2"/>
    <property type="match status" value="7"/>
</dbReference>
<dbReference type="FunFam" id="3.30.160.60:FF:000340">
    <property type="entry name" value="zinc finger protein 473 isoform X1"/>
    <property type="match status" value="1"/>
</dbReference>
<keyword evidence="11" id="KW-0333">Golgi apparatus</keyword>
<feature type="domain" description="C2H2-type" evidence="15">
    <location>
        <begin position="63"/>
        <end position="92"/>
    </location>
</feature>
<proteinExistence type="inferred from homology"/>
<dbReference type="GO" id="GO:0000139">
    <property type="term" value="C:Golgi membrane"/>
    <property type="evidence" value="ECO:0007669"/>
    <property type="project" value="UniProtKB-SubCell"/>
</dbReference>
<evidence type="ECO:0000256" key="8">
    <source>
        <dbReference type="ARBA" id="ARBA00022833"/>
    </source>
</evidence>
<evidence type="ECO:0000256" key="5">
    <source>
        <dbReference type="ARBA" id="ARBA00022737"/>
    </source>
</evidence>
<dbReference type="STRING" id="478820.A0A196S7H5"/>
<keyword evidence="3" id="KW-0812">Transmembrane</keyword>
<protein>
    <submittedName>
        <fullName evidence="16">Glycoprotein endo-alpha-1,2-mannosidase-like protein</fullName>
    </submittedName>
</protein>
<dbReference type="Proteomes" id="UP000078348">
    <property type="component" value="Unassembled WGS sequence"/>
</dbReference>
<dbReference type="GO" id="GO:0008270">
    <property type="term" value="F:zinc ion binding"/>
    <property type="evidence" value="ECO:0007669"/>
    <property type="project" value="UniProtKB-KW"/>
</dbReference>
<keyword evidence="9" id="KW-0735">Signal-anchor</keyword>
<feature type="domain" description="C2H2-type" evidence="15">
    <location>
        <begin position="93"/>
        <end position="122"/>
    </location>
</feature>
<evidence type="ECO:0000256" key="6">
    <source>
        <dbReference type="ARBA" id="ARBA00022771"/>
    </source>
</evidence>
<comment type="similarity">
    <text evidence="2">Belongs to the glycosyl hydrolase 99 family.</text>
</comment>
<dbReference type="GO" id="GO:0004559">
    <property type="term" value="F:alpha-mannosidase activity"/>
    <property type="evidence" value="ECO:0007669"/>
    <property type="project" value="TreeGrafter"/>
</dbReference>
<accession>A0A196S7H5</accession>
<keyword evidence="7" id="KW-0378">Hydrolase</keyword>
<feature type="compositionally biased region" description="Basic and acidic residues" evidence="14">
    <location>
        <begin position="310"/>
        <end position="319"/>
    </location>
</feature>
<reference evidence="16 17" key="1">
    <citation type="submission" date="2016-05" db="EMBL/GenBank/DDBJ databases">
        <title>Nuclear genome of Blastocystis sp. subtype 1 NandII.</title>
        <authorList>
            <person name="Gentekaki E."/>
            <person name="Curtis B."/>
            <person name="Stairs C."/>
            <person name="Eme L."/>
            <person name="Herman E."/>
            <person name="Klimes V."/>
            <person name="Arias M.C."/>
            <person name="Elias M."/>
            <person name="Hilliou F."/>
            <person name="Klute M."/>
            <person name="Malik S.-B."/>
            <person name="Pightling A."/>
            <person name="Rachubinski R."/>
            <person name="Salas D."/>
            <person name="Schlacht A."/>
            <person name="Suga H."/>
            <person name="Archibald J."/>
            <person name="Ball S.G."/>
            <person name="Clark G."/>
            <person name="Dacks J."/>
            <person name="Van Der Giezen M."/>
            <person name="Tsaousis A."/>
            <person name="Roger A."/>
        </authorList>
    </citation>
    <scope>NUCLEOTIDE SEQUENCE [LARGE SCALE GENOMIC DNA]</scope>
    <source>
        <strain evidence="17">ATCC 50177 / NandII</strain>
    </source>
</reference>
<comment type="subcellular location">
    <subcellularLocation>
        <location evidence="1">Golgi apparatus membrane</location>
        <topology evidence="1">Single-pass type II membrane protein</topology>
    </subcellularLocation>
</comment>
<keyword evidence="4" id="KW-0479">Metal-binding</keyword>
<feature type="domain" description="C2H2-type" evidence="15">
    <location>
        <begin position="156"/>
        <end position="185"/>
    </location>
</feature>
<dbReference type="Gene3D" id="3.30.160.60">
    <property type="entry name" value="Classic Zinc Finger"/>
    <property type="match status" value="7"/>
</dbReference>
<evidence type="ECO:0000313" key="16">
    <source>
        <dbReference type="EMBL" id="OAO13005.1"/>
    </source>
</evidence>
<evidence type="ECO:0000256" key="3">
    <source>
        <dbReference type="ARBA" id="ARBA00022692"/>
    </source>
</evidence>
<dbReference type="OrthoDB" id="406152at2759"/>
<dbReference type="EMBL" id="LXWW01000479">
    <property type="protein sequence ID" value="OAO13005.1"/>
    <property type="molecule type" value="Genomic_DNA"/>
</dbReference>